<evidence type="ECO:0000256" key="7">
    <source>
        <dbReference type="RuleBase" id="RU363032"/>
    </source>
</evidence>
<evidence type="ECO:0000313" key="9">
    <source>
        <dbReference type="EMBL" id="MDA5397418.1"/>
    </source>
</evidence>
<dbReference type="RefSeq" id="WP_267988881.1">
    <property type="nucleotide sequence ID" value="NZ_JAPJZI010000001.1"/>
</dbReference>
<dbReference type="Pfam" id="PF00528">
    <property type="entry name" value="BPD_transp_1"/>
    <property type="match status" value="1"/>
</dbReference>
<comment type="caution">
    <text evidence="9">The sequence shown here is derived from an EMBL/GenBank/DDBJ whole genome shotgun (WGS) entry which is preliminary data.</text>
</comment>
<dbReference type="InterPro" id="IPR000515">
    <property type="entry name" value="MetI-like"/>
</dbReference>
<comment type="similarity">
    <text evidence="7">Belongs to the binding-protein-dependent transport system permease family.</text>
</comment>
<dbReference type="GO" id="GO:0005886">
    <property type="term" value="C:plasma membrane"/>
    <property type="evidence" value="ECO:0007669"/>
    <property type="project" value="UniProtKB-SubCell"/>
</dbReference>
<keyword evidence="2 7" id="KW-0813">Transport</keyword>
<keyword evidence="3" id="KW-1003">Cell membrane</keyword>
<feature type="transmembrane region" description="Helical" evidence="7">
    <location>
        <begin position="190"/>
        <end position="211"/>
    </location>
</feature>
<evidence type="ECO:0000256" key="6">
    <source>
        <dbReference type="ARBA" id="ARBA00023136"/>
    </source>
</evidence>
<keyword evidence="4 7" id="KW-0812">Transmembrane</keyword>
<feature type="transmembrane region" description="Helical" evidence="7">
    <location>
        <begin position="110"/>
        <end position="133"/>
    </location>
</feature>
<feature type="transmembrane region" description="Helical" evidence="7">
    <location>
        <begin position="12"/>
        <end position="34"/>
    </location>
</feature>
<evidence type="ECO:0000259" key="8">
    <source>
        <dbReference type="PROSITE" id="PS50928"/>
    </source>
</evidence>
<gene>
    <name evidence="9" type="ORF">OQ273_02430</name>
</gene>
<evidence type="ECO:0000256" key="2">
    <source>
        <dbReference type="ARBA" id="ARBA00022448"/>
    </source>
</evidence>
<dbReference type="InterPro" id="IPR050901">
    <property type="entry name" value="BP-dep_ABC_trans_perm"/>
</dbReference>
<dbReference type="PROSITE" id="PS50928">
    <property type="entry name" value="ABC_TM1"/>
    <property type="match status" value="1"/>
</dbReference>
<keyword evidence="6 7" id="KW-0472">Membrane</keyword>
<evidence type="ECO:0000256" key="3">
    <source>
        <dbReference type="ARBA" id="ARBA00022475"/>
    </source>
</evidence>
<keyword evidence="5 7" id="KW-1133">Transmembrane helix</keyword>
<dbReference type="PANTHER" id="PTHR32243">
    <property type="entry name" value="MALTOSE TRANSPORT SYSTEM PERMEASE-RELATED"/>
    <property type="match status" value="1"/>
</dbReference>
<reference evidence="9" key="1">
    <citation type="submission" date="2022-11" db="EMBL/GenBank/DDBJ databases">
        <title>Draft genome sequence of Hoeflea poritis E7-10 and Hoeflea prorocentri PM5-8, separated from scleractinian coral Porites lutea and marine dinoflagellate.</title>
        <authorList>
            <person name="Zhang G."/>
            <person name="Wei Q."/>
            <person name="Cai L."/>
        </authorList>
    </citation>
    <scope>NUCLEOTIDE SEQUENCE</scope>
    <source>
        <strain evidence="9">PM5-8</strain>
    </source>
</reference>
<keyword evidence="10" id="KW-1185">Reference proteome</keyword>
<evidence type="ECO:0000256" key="5">
    <source>
        <dbReference type="ARBA" id="ARBA00022989"/>
    </source>
</evidence>
<dbReference type="Gene3D" id="1.10.3720.10">
    <property type="entry name" value="MetI-like"/>
    <property type="match status" value="1"/>
</dbReference>
<dbReference type="GO" id="GO:0055085">
    <property type="term" value="P:transmembrane transport"/>
    <property type="evidence" value="ECO:0007669"/>
    <property type="project" value="InterPro"/>
</dbReference>
<evidence type="ECO:0000256" key="4">
    <source>
        <dbReference type="ARBA" id="ARBA00022692"/>
    </source>
</evidence>
<evidence type="ECO:0000313" key="10">
    <source>
        <dbReference type="Proteomes" id="UP001151234"/>
    </source>
</evidence>
<dbReference type="SUPFAM" id="SSF161098">
    <property type="entry name" value="MetI-like"/>
    <property type="match status" value="1"/>
</dbReference>
<feature type="domain" description="ABC transmembrane type-1" evidence="8">
    <location>
        <begin position="74"/>
        <end position="265"/>
    </location>
</feature>
<proteinExistence type="inferred from homology"/>
<protein>
    <submittedName>
        <fullName evidence="9">Carbohydrate ABC transporter permease</fullName>
    </submittedName>
</protein>
<dbReference type="EMBL" id="JAPJZI010000001">
    <property type="protein sequence ID" value="MDA5397418.1"/>
    <property type="molecule type" value="Genomic_DNA"/>
</dbReference>
<sequence length="279" mass="30755">MRTFGTFTGYRSLILFAIGITLVSIYLFPVYWMVISALKTSTEIFVRPPTFVPEAPTLENFLWIAEQPKLLTFLANSFIIATFTTIITLILGSIGAYAMARWRSWVVDAALVLVLVMQAFPEALLATPLFLLFKQVDLLNTYTGVILATSTKTLTLALVVLRPMFAQVPKELEEAAFVDGCNSFQSFIQIVLPIMLPGLLVIGALCFILAYGQFVYPLSLTTRADLHPATVGLYGFVGAEYADWHRVMAYATIVVSPVVVLFLLLQRRIVGGLTAGALK</sequence>
<name>A0A9X3ZG72_9HYPH</name>
<accession>A0A9X3ZG72</accession>
<dbReference type="InterPro" id="IPR035906">
    <property type="entry name" value="MetI-like_sf"/>
</dbReference>
<dbReference type="AlphaFoldDB" id="A0A9X3ZG72"/>
<dbReference type="PANTHER" id="PTHR32243:SF18">
    <property type="entry name" value="INNER MEMBRANE ABC TRANSPORTER PERMEASE PROTEIN YCJP"/>
    <property type="match status" value="1"/>
</dbReference>
<organism evidence="9 10">
    <name type="scientific">Hoeflea prorocentri</name>
    <dbReference type="NCBI Taxonomy" id="1922333"/>
    <lineage>
        <taxon>Bacteria</taxon>
        <taxon>Pseudomonadati</taxon>
        <taxon>Pseudomonadota</taxon>
        <taxon>Alphaproteobacteria</taxon>
        <taxon>Hyphomicrobiales</taxon>
        <taxon>Rhizobiaceae</taxon>
        <taxon>Hoeflea</taxon>
    </lineage>
</organism>
<feature type="transmembrane region" description="Helical" evidence="7">
    <location>
        <begin position="247"/>
        <end position="265"/>
    </location>
</feature>
<feature type="transmembrane region" description="Helical" evidence="7">
    <location>
        <begin position="78"/>
        <end position="98"/>
    </location>
</feature>
<dbReference type="CDD" id="cd06261">
    <property type="entry name" value="TM_PBP2"/>
    <property type="match status" value="1"/>
</dbReference>
<evidence type="ECO:0000256" key="1">
    <source>
        <dbReference type="ARBA" id="ARBA00004651"/>
    </source>
</evidence>
<feature type="transmembrane region" description="Helical" evidence="7">
    <location>
        <begin position="139"/>
        <end position="161"/>
    </location>
</feature>
<comment type="subcellular location">
    <subcellularLocation>
        <location evidence="1 7">Cell membrane</location>
        <topology evidence="1 7">Multi-pass membrane protein</topology>
    </subcellularLocation>
</comment>
<dbReference type="Proteomes" id="UP001151234">
    <property type="component" value="Unassembled WGS sequence"/>
</dbReference>